<dbReference type="EMBL" id="WUBL01000113">
    <property type="protein sequence ID" value="KAF2965540.1"/>
    <property type="molecule type" value="Genomic_DNA"/>
</dbReference>
<feature type="compositionally biased region" description="Polar residues" evidence="1">
    <location>
        <begin position="239"/>
        <end position="248"/>
    </location>
</feature>
<dbReference type="InParanoid" id="A0A7C8IK68"/>
<organism evidence="3 4">
    <name type="scientific">Xylaria multiplex</name>
    <dbReference type="NCBI Taxonomy" id="323545"/>
    <lineage>
        <taxon>Eukaryota</taxon>
        <taxon>Fungi</taxon>
        <taxon>Dikarya</taxon>
        <taxon>Ascomycota</taxon>
        <taxon>Pezizomycotina</taxon>
        <taxon>Sordariomycetes</taxon>
        <taxon>Xylariomycetidae</taxon>
        <taxon>Xylariales</taxon>
        <taxon>Xylariaceae</taxon>
        <taxon>Xylaria</taxon>
    </lineage>
</organism>
<keyword evidence="4" id="KW-1185">Reference proteome</keyword>
<gene>
    <name evidence="3" type="ORF">GQX73_g8049</name>
</gene>
<reference evidence="3 4" key="1">
    <citation type="submission" date="2019-12" db="EMBL/GenBank/DDBJ databases">
        <title>Draft genome sequence of the ascomycete Xylaria multiplex DSM 110363.</title>
        <authorList>
            <person name="Buettner E."/>
            <person name="Kellner H."/>
        </authorList>
    </citation>
    <scope>NUCLEOTIDE SEQUENCE [LARGE SCALE GENOMIC DNA]</scope>
    <source>
        <strain evidence="3 4">DSM 110363</strain>
    </source>
</reference>
<evidence type="ECO:0000259" key="2">
    <source>
        <dbReference type="Pfam" id="PF17111"/>
    </source>
</evidence>
<dbReference type="Proteomes" id="UP000481858">
    <property type="component" value="Unassembled WGS sequence"/>
</dbReference>
<evidence type="ECO:0000313" key="3">
    <source>
        <dbReference type="EMBL" id="KAF2965540.1"/>
    </source>
</evidence>
<feature type="region of interest" description="Disordered" evidence="1">
    <location>
        <begin position="224"/>
        <end position="263"/>
    </location>
</feature>
<evidence type="ECO:0000256" key="1">
    <source>
        <dbReference type="SAM" id="MobiDB-lite"/>
    </source>
</evidence>
<feature type="domain" description="Azaphilone pigments biosynthesis cluster protein L N-terminal" evidence="2">
    <location>
        <begin position="3"/>
        <end position="174"/>
    </location>
</feature>
<name>A0A7C8IK68_9PEZI</name>
<dbReference type="InterPro" id="IPR031348">
    <property type="entry name" value="PigL_N"/>
</dbReference>
<dbReference type="Pfam" id="PF17111">
    <property type="entry name" value="PigL_N"/>
    <property type="match status" value="1"/>
</dbReference>
<protein>
    <recommendedName>
        <fullName evidence="2">Azaphilone pigments biosynthesis cluster protein L N-terminal domain-containing protein</fullName>
    </recommendedName>
</protein>
<comment type="caution">
    <text evidence="3">The sequence shown here is derived from an EMBL/GenBank/DDBJ whole genome shotgun (WGS) entry which is preliminary data.</text>
</comment>
<dbReference type="AlphaFoldDB" id="A0A7C8IK68"/>
<evidence type="ECO:0000313" key="4">
    <source>
        <dbReference type="Proteomes" id="UP000481858"/>
    </source>
</evidence>
<proteinExistence type="predicted"/>
<dbReference type="OrthoDB" id="524326at2759"/>
<sequence length="435" mass="48763">MTEPLSIASSTLAVITAVSRTTSIVYKFIRDCKGAREDLTQITGELSELTLILKLIKDESAASTNDLLPNAIQIQVQAMLTGCTISVRRIEKVLAKCRGSSGPLRWTVLEKEKVTALKSSLEAFKGGLSLALETLNLSMTREIKNNTKMIQDNTTEIKHDTTEILDEIYRLRNQLLPGAPSDQERLRLEQWLDNLTHYAETIVASNETDAEIDEDSDVASFFEGVQEQSQPDDDAAAEPSTSITSRTGTAGAGNEIPVQHGDSKPCSSGILSGDYCKSLDIWATIHKDSILRLWSPLRREALVSLLVLQDGLDDLSADAVDLTFDNMALQFCPAKPELILIELPCHKVEVWDWKQKAKIKMAPEARKMFKESRTRVNFVPRTTLIYAHDSKKYLMIVDLITPLRFEMISISHLTKQAHFRYMCRFIQKGIDRKSF</sequence>
<accession>A0A7C8IK68</accession>